<evidence type="ECO:0000256" key="9">
    <source>
        <dbReference type="ARBA" id="ARBA00023146"/>
    </source>
</evidence>
<dbReference type="PANTHER" id="PTHR10947:SF0">
    <property type="entry name" value="PHENYLALANINE--TRNA LIGASE BETA SUBUNIT"/>
    <property type="match status" value="1"/>
</dbReference>
<dbReference type="Pfam" id="PF03147">
    <property type="entry name" value="FDX-ACB"/>
    <property type="match status" value="1"/>
</dbReference>
<dbReference type="SUPFAM" id="SSF56037">
    <property type="entry name" value="PheT/TilS domain"/>
    <property type="match status" value="1"/>
</dbReference>
<dbReference type="InterPro" id="IPR005121">
    <property type="entry name" value="Fdx_antiC-bd"/>
</dbReference>
<evidence type="ECO:0000256" key="7">
    <source>
        <dbReference type="ARBA" id="ARBA00022842"/>
    </source>
</evidence>
<keyword evidence="3" id="KW-0436">Ligase</keyword>
<protein>
    <recommendedName>
        <fullName evidence="2">phenylalanine--tRNA ligase</fullName>
        <ecNumber evidence="2">6.1.1.20</ecNumber>
    </recommendedName>
</protein>
<keyword evidence="6" id="KW-0067">ATP-binding</keyword>
<dbReference type="PROSITE" id="PS51447">
    <property type="entry name" value="FDX_ACB"/>
    <property type="match status" value="1"/>
</dbReference>
<keyword evidence="4" id="KW-0479">Metal-binding</keyword>
<sequence length="654" mass="72206">MLISRNWIQKYFDKPLPSAEEIARLFTFHAFEIEGIEEKNGDAVLDVKVLPDRANYALSHRAIAGELAVLLGISVSDKTSPAVTEISDKVPEIRNDAKQLMHRYSARIIENIDNASKDKEVGQALEIIGQRSINKIVDAINYVMYDIGQPMHAFDLDKLNGPVVARMAENGEMLVVLGGNKIILDGTELVMADDNGPLDLAGVKGGERAAITSGTRSIFLLSTNIDPTMIRRTAAKYALRSDASKRFENGVSQTLTVEAMERLTGLLAKGNVEVRASAVVDIESRTIESKTIELDSKLIDGYLGEKVPADESTRILKALGCDVEVNDDIFFVNPPLARADLNIPADLVEEIGRVRGYDRVPVILPPPNLQSLHISKKTYYEKQIRDFFAEAGFSEIFTSSFANTGDRQIEKSLASDKNFLRINLTENLKDALDRNKNNAPLFAADAIQVFEIGNAFPAEREYTALAAGIALAVKRKGKKANDLIRDVRDELLKYLNAEVSVVCTLDDSGGIILLGGEPIGKINHIDGIMELNLGKLIGALPEPKAVNFGVSRESRVTFKPFSLFPFIARDIALFVPGATMPDEVKEVLETSAGSLLHSVYIFDEFEKEIDGVRKKSLAFRIIFQSMERTLEDMEANDAMDVIYAKVKEKGWEVR</sequence>
<accession>A0A1G2NAK3</accession>
<dbReference type="SUPFAM" id="SSF55681">
    <property type="entry name" value="Class II aaRS and biotin synthetases"/>
    <property type="match status" value="1"/>
</dbReference>
<proteinExistence type="predicted"/>
<dbReference type="SMART" id="SM00896">
    <property type="entry name" value="FDX-ACB"/>
    <property type="match status" value="1"/>
</dbReference>
<feature type="domain" description="FDX-ACB" evidence="10">
    <location>
        <begin position="562"/>
        <end position="654"/>
    </location>
</feature>
<evidence type="ECO:0000259" key="10">
    <source>
        <dbReference type="PROSITE" id="PS51447"/>
    </source>
</evidence>
<name>A0A1G2NAK3_9BACT</name>
<dbReference type="InterPro" id="IPR020825">
    <property type="entry name" value="Phe-tRNA_synthase-like_B3/B4"/>
</dbReference>
<gene>
    <name evidence="12" type="ORF">A2928_00770</name>
</gene>
<dbReference type="Pfam" id="PF03483">
    <property type="entry name" value="B3_4"/>
    <property type="match status" value="1"/>
</dbReference>
<dbReference type="GO" id="GO:0006432">
    <property type="term" value="P:phenylalanyl-tRNA aminoacylation"/>
    <property type="evidence" value="ECO:0007669"/>
    <property type="project" value="InterPro"/>
</dbReference>
<dbReference type="InterPro" id="IPR036690">
    <property type="entry name" value="Fdx_antiC-bd_sf"/>
</dbReference>
<evidence type="ECO:0000256" key="1">
    <source>
        <dbReference type="ARBA" id="ARBA00001946"/>
    </source>
</evidence>
<evidence type="ECO:0000313" key="12">
    <source>
        <dbReference type="EMBL" id="OHA33063.1"/>
    </source>
</evidence>
<evidence type="ECO:0000256" key="6">
    <source>
        <dbReference type="ARBA" id="ARBA00022840"/>
    </source>
</evidence>
<dbReference type="InterPro" id="IPR009061">
    <property type="entry name" value="DNA-bd_dom_put_sf"/>
</dbReference>
<dbReference type="EMBL" id="MHRX01000036">
    <property type="protein sequence ID" value="OHA33063.1"/>
    <property type="molecule type" value="Genomic_DNA"/>
</dbReference>
<reference evidence="12 13" key="1">
    <citation type="journal article" date="2016" name="Nat. Commun.">
        <title>Thousands of microbial genomes shed light on interconnected biogeochemical processes in an aquifer system.</title>
        <authorList>
            <person name="Anantharaman K."/>
            <person name="Brown C.T."/>
            <person name="Hug L.A."/>
            <person name="Sharon I."/>
            <person name="Castelle C.J."/>
            <person name="Probst A.J."/>
            <person name="Thomas B.C."/>
            <person name="Singh A."/>
            <person name="Wilkins M.J."/>
            <person name="Karaoz U."/>
            <person name="Brodie E.L."/>
            <person name="Williams K.H."/>
            <person name="Hubbard S.S."/>
            <person name="Banfield J.F."/>
        </authorList>
    </citation>
    <scope>NUCLEOTIDE SEQUENCE [LARGE SCALE GENOMIC DNA]</scope>
</reference>
<dbReference type="GO" id="GO:0009328">
    <property type="term" value="C:phenylalanine-tRNA ligase complex"/>
    <property type="evidence" value="ECO:0007669"/>
    <property type="project" value="TreeGrafter"/>
</dbReference>
<evidence type="ECO:0000256" key="2">
    <source>
        <dbReference type="ARBA" id="ARBA00012814"/>
    </source>
</evidence>
<keyword evidence="8" id="KW-0648">Protein biosynthesis</keyword>
<dbReference type="EC" id="6.1.1.20" evidence="2"/>
<dbReference type="Gene3D" id="3.30.70.380">
    <property type="entry name" value="Ferrodoxin-fold anticodon-binding domain"/>
    <property type="match status" value="1"/>
</dbReference>
<evidence type="ECO:0000256" key="4">
    <source>
        <dbReference type="ARBA" id="ARBA00022723"/>
    </source>
</evidence>
<dbReference type="Gene3D" id="3.30.930.10">
    <property type="entry name" value="Bira Bifunctional Protein, Domain 2"/>
    <property type="match status" value="1"/>
</dbReference>
<evidence type="ECO:0000313" key="13">
    <source>
        <dbReference type="Proteomes" id="UP000176221"/>
    </source>
</evidence>
<dbReference type="SUPFAM" id="SSF54991">
    <property type="entry name" value="Anticodon-binding domain of PheRS"/>
    <property type="match status" value="1"/>
</dbReference>
<dbReference type="Proteomes" id="UP000176221">
    <property type="component" value="Unassembled WGS sequence"/>
</dbReference>
<dbReference type="GO" id="GO:0004826">
    <property type="term" value="F:phenylalanine-tRNA ligase activity"/>
    <property type="evidence" value="ECO:0007669"/>
    <property type="project" value="UniProtKB-EC"/>
</dbReference>
<dbReference type="InterPro" id="IPR005147">
    <property type="entry name" value="tRNA_synthase_B5-dom"/>
</dbReference>
<dbReference type="Pfam" id="PF03484">
    <property type="entry name" value="B5"/>
    <property type="match status" value="1"/>
</dbReference>
<dbReference type="InterPro" id="IPR005146">
    <property type="entry name" value="B3/B4_tRNA-bd"/>
</dbReference>
<dbReference type="Gene3D" id="3.30.56.10">
    <property type="match status" value="2"/>
</dbReference>
<dbReference type="PANTHER" id="PTHR10947">
    <property type="entry name" value="PHENYLALANYL-TRNA SYNTHETASE BETA CHAIN AND LEUCINE-RICH REPEAT-CONTAINING PROTEIN 47"/>
    <property type="match status" value="1"/>
</dbReference>
<dbReference type="AlphaFoldDB" id="A0A1G2NAK3"/>
<dbReference type="Gene3D" id="3.50.40.10">
    <property type="entry name" value="Phenylalanyl-trna Synthetase, Chain B, domain 3"/>
    <property type="match status" value="1"/>
</dbReference>
<dbReference type="InterPro" id="IPR045060">
    <property type="entry name" value="Phe-tRNA-ligase_IIc_bsu"/>
</dbReference>
<dbReference type="SMART" id="SM00874">
    <property type="entry name" value="B5"/>
    <property type="match status" value="1"/>
</dbReference>
<keyword evidence="5" id="KW-0547">Nucleotide-binding</keyword>
<organism evidence="12 13">
    <name type="scientific">Candidatus Taylorbacteria bacterium RIFCSPLOWO2_01_FULL_45_15b</name>
    <dbReference type="NCBI Taxonomy" id="1802319"/>
    <lineage>
        <taxon>Bacteria</taxon>
        <taxon>Candidatus Tayloriibacteriota</taxon>
    </lineage>
</organism>
<keyword evidence="7" id="KW-0460">Magnesium</keyword>
<evidence type="ECO:0000259" key="11">
    <source>
        <dbReference type="PROSITE" id="PS51483"/>
    </source>
</evidence>
<dbReference type="PROSITE" id="PS51483">
    <property type="entry name" value="B5"/>
    <property type="match status" value="1"/>
</dbReference>
<dbReference type="InterPro" id="IPR041616">
    <property type="entry name" value="PheRS_beta_core"/>
</dbReference>
<dbReference type="GO" id="GO:0003723">
    <property type="term" value="F:RNA binding"/>
    <property type="evidence" value="ECO:0007669"/>
    <property type="project" value="InterPro"/>
</dbReference>
<dbReference type="Pfam" id="PF17759">
    <property type="entry name" value="tRNA_synthFbeta"/>
    <property type="match status" value="1"/>
</dbReference>
<dbReference type="GO" id="GO:0000287">
    <property type="term" value="F:magnesium ion binding"/>
    <property type="evidence" value="ECO:0007669"/>
    <property type="project" value="InterPro"/>
</dbReference>
<feature type="domain" description="B5" evidence="11">
    <location>
        <begin position="287"/>
        <end position="362"/>
    </location>
</feature>
<comment type="caution">
    <text evidence="12">The sequence shown here is derived from an EMBL/GenBank/DDBJ whole genome shotgun (WGS) entry which is preliminary data.</text>
</comment>
<evidence type="ECO:0000256" key="5">
    <source>
        <dbReference type="ARBA" id="ARBA00022741"/>
    </source>
</evidence>
<comment type="cofactor">
    <cofactor evidence="1">
        <name>Mg(2+)</name>
        <dbReference type="ChEBI" id="CHEBI:18420"/>
    </cofactor>
</comment>
<keyword evidence="9" id="KW-0030">Aminoacyl-tRNA synthetase</keyword>
<dbReference type="SMART" id="SM00873">
    <property type="entry name" value="B3_4"/>
    <property type="match status" value="1"/>
</dbReference>
<dbReference type="GO" id="GO:0005524">
    <property type="term" value="F:ATP binding"/>
    <property type="evidence" value="ECO:0007669"/>
    <property type="project" value="UniProtKB-KW"/>
</dbReference>
<dbReference type="SUPFAM" id="SSF46955">
    <property type="entry name" value="Putative DNA-binding domain"/>
    <property type="match status" value="2"/>
</dbReference>
<evidence type="ECO:0000256" key="3">
    <source>
        <dbReference type="ARBA" id="ARBA00022598"/>
    </source>
</evidence>
<dbReference type="STRING" id="1802319.A2928_00770"/>
<evidence type="ECO:0000256" key="8">
    <source>
        <dbReference type="ARBA" id="ARBA00022917"/>
    </source>
</evidence>
<dbReference type="InterPro" id="IPR045864">
    <property type="entry name" value="aa-tRNA-synth_II/BPL/LPL"/>
</dbReference>